<comment type="caution">
    <text evidence="3">The sequence shown here is derived from an EMBL/GenBank/DDBJ whole genome shotgun (WGS) entry which is preliminary data.</text>
</comment>
<dbReference type="OrthoDB" id="6363432at2759"/>
<dbReference type="EMBL" id="VUJU01004061">
    <property type="protein sequence ID" value="KAF0755660.1"/>
    <property type="molecule type" value="Genomic_DNA"/>
</dbReference>
<feature type="region of interest" description="Disordered" evidence="1">
    <location>
        <begin position="128"/>
        <end position="154"/>
    </location>
</feature>
<name>A0A6G0YGR5_APHCR</name>
<evidence type="ECO:0000313" key="3">
    <source>
        <dbReference type="EMBL" id="KAF0755660.1"/>
    </source>
</evidence>
<dbReference type="AlphaFoldDB" id="A0A6G0YGR5"/>
<proteinExistence type="predicted"/>
<dbReference type="SUPFAM" id="SSF54768">
    <property type="entry name" value="dsRNA-binding domain-like"/>
    <property type="match status" value="2"/>
</dbReference>
<evidence type="ECO:0000256" key="1">
    <source>
        <dbReference type="SAM" id="MobiDB-lite"/>
    </source>
</evidence>
<dbReference type="InterPro" id="IPR014720">
    <property type="entry name" value="dsRBD_dom"/>
</dbReference>
<protein>
    <submittedName>
        <fullName evidence="3">Mediator of RNA polymerase II transcription subunit 15-like</fullName>
    </submittedName>
</protein>
<dbReference type="Proteomes" id="UP000478052">
    <property type="component" value="Unassembled WGS sequence"/>
</dbReference>
<dbReference type="GO" id="GO:0010468">
    <property type="term" value="P:regulation of gene expression"/>
    <property type="evidence" value="ECO:0007669"/>
    <property type="project" value="UniProtKB-ARBA"/>
</dbReference>
<accession>A0A6G0YGR5</accession>
<dbReference type="CDD" id="cd00048">
    <property type="entry name" value="DSRM_SF"/>
    <property type="match status" value="1"/>
</dbReference>
<evidence type="ECO:0000259" key="2">
    <source>
        <dbReference type="SMART" id="SM00358"/>
    </source>
</evidence>
<evidence type="ECO:0000313" key="4">
    <source>
        <dbReference type="Proteomes" id="UP000478052"/>
    </source>
</evidence>
<keyword evidence="4" id="KW-1185">Reference proteome</keyword>
<organism evidence="3 4">
    <name type="scientific">Aphis craccivora</name>
    <name type="common">Cowpea aphid</name>
    <dbReference type="NCBI Taxonomy" id="307492"/>
    <lineage>
        <taxon>Eukaryota</taxon>
        <taxon>Metazoa</taxon>
        <taxon>Ecdysozoa</taxon>
        <taxon>Arthropoda</taxon>
        <taxon>Hexapoda</taxon>
        <taxon>Insecta</taxon>
        <taxon>Pterygota</taxon>
        <taxon>Neoptera</taxon>
        <taxon>Paraneoptera</taxon>
        <taxon>Hemiptera</taxon>
        <taxon>Sternorrhyncha</taxon>
        <taxon>Aphidomorpha</taxon>
        <taxon>Aphidoidea</taxon>
        <taxon>Aphididae</taxon>
        <taxon>Aphidini</taxon>
        <taxon>Aphis</taxon>
        <taxon>Aphis</taxon>
    </lineage>
</organism>
<feature type="domain" description="DRBM" evidence="2">
    <location>
        <begin position="56"/>
        <end position="119"/>
    </location>
</feature>
<reference evidence="3 4" key="1">
    <citation type="submission" date="2019-08" db="EMBL/GenBank/DDBJ databases">
        <title>Whole genome of Aphis craccivora.</title>
        <authorList>
            <person name="Voronova N.V."/>
            <person name="Shulinski R.S."/>
            <person name="Bandarenka Y.V."/>
            <person name="Zhorov D.G."/>
            <person name="Warner D."/>
        </authorList>
    </citation>
    <scope>NUCLEOTIDE SEQUENCE [LARGE SCALE GENOMIC DNA]</scope>
    <source>
        <strain evidence="3">180601</strain>
        <tissue evidence="3">Whole Body</tissue>
    </source>
</reference>
<dbReference type="Pfam" id="PF00035">
    <property type="entry name" value="dsrm"/>
    <property type="match status" value="1"/>
</dbReference>
<sequence length="291" mass="33296">MVNCFDLLSAKNKRIKLDGDKSNNEKTDVKWPVKRKISKKERKKRLNARMRRLVCPKSPLMVFSELFKDVPIQLQENPLHNVMSYTATLEIDGQLFSGNHISKTQAKQKACENFLRLMLAKKISERSEKKEESSLNVETEAGESSSVSKAKGPPQEDFPWPHFASLAMHNLINQWELQPIVTRTNTCVQENLTIIKPQPKTGAMRKFPENPQNCNPVQLINQLKPGVKFTEVVLNAKTPSLFQVKCVIDDIPFSGQGSTKKAAKKECYIFVSHLILMRYYCMDILNNILYK</sequence>
<gene>
    <name evidence="3" type="ORF">FWK35_00019488</name>
</gene>
<feature type="domain" description="DRBM" evidence="2">
    <location>
        <begin position="216"/>
        <end position="276"/>
    </location>
</feature>
<dbReference type="SMART" id="SM00358">
    <property type="entry name" value="DSRM"/>
    <property type="match status" value="2"/>
</dbReference>
<dbReference type="Gene3D" id="3.30.160.20">
    <property type="match status" value="2"/>
</dbReference>